<keyword evidence="5" id="KW-1133">Transmembrane helix</keyword>
<dbReference type="SMART" id="SM00220">
    <property type="entry name" value="S_TKc"/>
    <property type="match status" value="1"/>
</dbReference>
<keyword evidence="9" id="KW-1185">Reference proteome</keyword>
<evidence type="ECO:0000313" key="8">
    <source>
        <dbReference type="EMBL" id="KAK9830821.1"/>
    </source>
</evidence>
<dbReference type="Gene3D" id="1.10.510.10">
    <property type="entry name" value="Transferase(Phosphotransferase) domain 1"/>
    <property type="match status" value="1"/>
</dbReference>
<keyword evidence="2" id="KW-0547">Nucleotide-binding</keyword>
<protein>
    <recommendedName>
        <fullName evidence="7">Protein kinase domain-containing protein</fullName>
    </recommendedName>
</protein>
<dbReference type="Pfam" id="PF00069">
    <property type="entry name" value="Pkinase"/>
    <property type="match status" value="1"/>
</dbReference>
<dbReference type="InterPro" id="IPR008271">
    <property type="entry name" value="Ser/Thr_kinase_AS"/>
</dbReference>
<dbReference type="Gene3D" id="3.30.200.20">
    <property type="entry name" value="Phosphorylase Kinase, domain 1"/>
    <property type="match status" value="1"/>
</dbReference>
<evidence type="ECO:0000256" key="2">
    <source>
        <dbReference type="ARBA" id="ARBA00022741"/>
    </source>
</evidence>
<evidence type="ECO:0000256" key="3">
    <source>
        <dbReference type="ARBA" id="ARBA00022777"/>
    </source>
</evidence>
<dbReference type="PROSITE" id="PS50011">
    <property type="entry name" value="PROTEIN_KINASE_DOM"/>
    <property type="match status" value="1"/>
</dbReference>
<dbReference type="Proteomes" id="UP001438707">
    <property type="component" value="Unassembled WGS sequence"/>
</dbReference>
<dbReference type="GO" id="GO:0004674">
    <property type="term" value="F:protein serine/threonine kinase activity"/>
    <property type="evidence" value="ECO:0007669"/>
    <property type="project" value="TreeGrafter"/>
</dbReference>
<evidence type="ECO:0000256" key="5">
    <source>
        <dbReference type="SAM" id="Phobius"/>
    </source>
</evidence>
<comment type="caution">
    <text evidence="8">The sequence shown here is derived from an EMBL/GenBank/DDBJ whole genome shotgun (WGS) entry which is preliminary data.</text>
</comment>
<keyword evidence="4" id="KW-0067">ATP-binding</keyword>
<feature type="transmembrane region" description="Helical" evidence="5">
    <location>
        <begin position="211"/>
        <end position="234"/>
    </location>
</feature>
<dbReference type="SUPFAM" id="SSF56112">
    <property type="entry name" value="Protein kinase-like (PK-like)"/>
    <property type="match status" value="1"/>
</dbReference>
<dbReference type="InterPro" id="IPR051681">
    <property type="entry name" value="Ser/Thr_Kinases-Pseudokinases"/>
</dbReference>
<accession>A0AAW1RAK8</accession>
<gene>
    <name evidence="8" type="ORF">WJX74_008589</name>
</gene>
<feature type="signal peptide" evidence="6">
    <location>
        <begin position="1"/>
        <end position="21"/>
    </location>
</feature>
<evidence type="ECO:0000256" key="6">
    <source>
        <dbReference type="SAM" id="SignalP"/>
    </source>
</evidence>
<dbReference type="InterPro" id="IPR000719">
    <property type="entry name" value="Prot_kinase_dom"/>
</dbReference>
<name>A0AAW1RAK8_9CHLO</name>
<keyword evidence="1" id="KW-0808">Transferase</keyword>
<evidence type="ECO:0000256" key="1">
    <source>
        <dbReference type="ARBA" id="ARBA00022679"/>
    </source>
</evidence>
<dbReference type="AlphaFoldDB" id="A0AAW1RAK8"/>
<evidence type="ECO:0000313" key="9">
    <source>
        <dbReference type="Proteomes" id="UP001438707"/>
    </source>
</evidence>
<sequence length="549" mass="59209">MRQIVLLVISAALISTPRVKTRVQIVGDTLIETVDGCLAGAAGTSLPGTCNLKAQDNVWPISAQQPIVYRIDRNNGRIPWTSGAPIWFDAPEVLPGWDVLRGVDLFAHFDYPCFGPDSSPNVLQCQYHGTPQEIASHCEQDPMCRAFSYISNSSALPVSSPYSPVGRWSVGVLKGGPKFDLELAFSAGNPSSVIYWKPGLHAPTAKTSPGVYAGISIAAVIIGIAAVLSMLLLARRLLRGSQRPSQPNLPAINKPGTMSRQPLQRLLSDVAVHRQESHDSLAPSIPAAQLPGSAICNINPGDPLLPHGDLGAWQISPGQISICRRPTGEVWLAGEGASGQVFKALQDGVTVVAVKQLHSNLDNRQSQAFLREIATLRNLHSPHINSHGLPLDPLGWYGRGQDIALDVAKGLHHLHSRNLIHLDLKSSNILLRQGTAKIADVGFAKILSQSVHSQQVIGGTWAWAAPEVLLGRHSTTQADIYSFGVVMWELVTGESPVRGKARDVLVPLECPAEIKLLLNECFDTDPRKRPTARTIVHRLEASSSSRPLS</sequence>
<keyword evidence="3" id="KW-0418">Kinase</keyword>
<dbReference type="EMBL" id="JALJOS010000015">
    <property type="protein sequence ID" value="KAK9830821.1"/>
    <property type="molecule type" value="Genomic_DNA"/>
</dbReference>
<dbReference type="InterPro" id="IPR011009">
    <property type="entry name" value="Kinase-like_dom_sf"/>
</dbReference>
<proteinExistence type="predicted"/>
<dbReference type="PROSITE" id="PS00108">
    <property type="entry name" value="PROTEIN_KINASE_ST"/>
    <property type="match status" value="1"/>
</dbReference>
<feature type="chain" id="PRO_5043844825" description="Protein kinase domain-containing protein" evidence="6">
    <location>
        <begin position="22"/>
        <end position="549"/>
    </location>
</feature>
<evidence type="ECO:0000256" key="4">
    <source>
        <dbReference type="ARBA" id="ARBA00022840"/>
    </source>
</evidence>
<feature type="domain" description="Protein kinase" evidence="7">
    <location>
        <begin position="327"/>
        <end position="540"/>
    </location>
</feature>
<keyword evidence="5" id="KW-0812">Transmembrane</keyword>
<dbReference type="PANTHER" id="PTHR44329">
    <property type="entry name" value="SERINE/THREONINE-PROTEIN KINASE TNNI3K-RELATED"/>
    <property type="match status" value="1"/>
</dbReference>
<keyword evidence="6" id="KW-0732">Signal</keyword>
<evidence type="ECO:0000259" key="7">
    <source>
        <dbReference type="PROSITE" id="PS50011"/>
    </source>
</evidence>
<dbReference type="PANTHER" id="PTHR44329:SF288">
    <property type="entry name" value="MITOGEN-ACTIVATED PROTEIN KINASE KINASE KINASE 20"/>
    <property type="match status" value="1"/>
</dbReference>
<reference evidence="8 9" key="1">
    <citation type="journal article" date="2024" name="Nat. Commun.">
        <title>Phylogenomics reveals the evolutionary origins of lichenization in chlorophyte algae.</title>
        <authorList>
            <person name="Puginier C."/>
            <person name="Libourel C."/>
            <person name="Otte J."/>
            <person name="Skaloud P."/>
            <person name="Haon M."/>
            <person name="Grisel S."/>
            <person name="Petersen M."/>
            <person name="Berrin J.G."/>
            <person name="Delaux P.M."/>
            <person name="Dal Grande F."/>
            <person name="Keller J."/>
        </authorList>
    </citation>
    <scope>NUCLEOTIDE SEQUENCE [LARGE SCALE GENOMIC DNA]</scope>
    <source>
        <strain evidence="8 9">SAG 2145</strain>
    </source>
</reference>
<organism evidence="8 9">
    <name type="scientific">Apatococcus lobatus</name>
    <dbReference type="NCBI Taxonomy" id="904363"/>
    <lineage>
        <taxon>Eukaryota</taxon>
        <taxon>Viridiplantae</taxon>
        <taxon>Chlorophyta</taxon>
        <taxon>core chlorophytes</taxon>
        <taxon>Trebouxiophyceae</taxon>
        <taxon>Chlorellales</taxon>
        <taxon>Chlorellaceae</taxon>
        <taxon>Apatococcus</taxon>
    </lineage>
</organism>
<dbReference type="GO" id="GO:0005524">
    <property type="term" value="F:ATP binding"/>
    <property type="evidence" value="ECO:0007669"/>
    <property type="project" value="UniProtKB-KW"/>
</dbReference>
<keyword evidence="5" id="KW-0472">Membrane</keyword>